<evidence type="ECO:0000256" key="1">
    <source>
        <dbReference type="SAM" id="SignalP"/>
    </source>
</evidence>
<reference evidence="2 3" key="1">
    <citation type="submission" date="2015-09" db="EMBL/GenBank/DDBJ databases">
        <authorList>
            <person name="Xu Y."/>
            <person name="Nagy A."/>
            <person name="Liu N.T."/>
            <person name="Nou X."/>
        </authorList>
    </citation>
    <scope>NUCLEOTIDE SEQUENCE [LARGE SCALE GENOMIC DNA]</scope>
    <source>
        <strain evidence="2 3">FC1138</strain>
    </source>
</reference>
<dbReference type="AlphaFoldDB" id="A0AAC9BDB8"/>
<dbReference type="EMBL" id="CP012605">
    <property type="protein sequence ID" value="ANH71911.1"/>
    <property type="molecule type" value="Genomic_DNA"/>
</dbReference>
<protein>
    <submittedName>
        <fullName evidence="2">Uncharacterized protein</fullName>
    </submittedName>
</protein>
<proteinExistence type="predicted"/>
<evidence type="ECO:0000313" key="3">
    <source>
        <dbReference type="Proteomes" id="UP000077927"/>
    </source>
</evidence>
<organism evidence="2 3">
    <name type="scientific">Ralstonia insidiosa</name>
    <dbReference type="NCBI Taxonomy" id="190721"/>
    <lineage>
        <taxon>Bacteria</taxon>
        <taxon>Pseudomonadati</taxon>
        <taxon>Pseudomonadota</taxon>
        <taxon>Betaproteobacteria</taxon>
        <taxon>Burkholderiales</taxon>
        <taxon>Burkholderiaceae</taxon>
        <taxon>Ralstonia</taxon>
    </lineage>
</organism>
<feature type="chain" id="PRO_5042179315" evidence="1">
    <location>
        <begin position="19"/>
        <end position="41"/>
    </location>
</feature>
<name>A0AAC9BDB8_9RALS</name>
<feature type="signal peptide" evidence="1">
    <location>
        <begin position="1"/>
        <end position="18"/>
    </location>
</feature>
<dbReference type="KEGG" id="rin:ACS15_2131"/>
<evidence type="ECO:0000313" key="2">
    <source>
        <dbReference type="EMBL" id="ANH71911.1"/>
    </source>
</evidence>
<keyword evidence="1" id="KW-0732">Signal</keyword>
<accession>A0AAC9BDB8</accession>
<sequence>MRRRIGAAVSVFSVGAAAAGSSRMVVSCGVFAQGMPRCASF</sequence>
<gene>
    <name evidence="2" type="ORF">ACS15_2131</name>
</gene>
<dbReference type="Proteomes" id="UP000077927">
    <property type="component" value="Chromosome 1"/>
</dbReference>